<evidence type="ECO:0000313" key="7">
    <source>
        <dbReference type="EMBL" id="CCA40067.1"/>
    </source>
</evidence>
<dbReference type="GO" id="GO:0006979">
    <property type="term" value="P:response to oxidative stress"/>
    <property type="evidence" value="ECO:0007669"/>
    <property type="project" value="TreeGrafter"/>
</dbReference>
<dbReference type="GO" id="GO:0005737">
    <property type="term" value="C:cytoplasm"/>
    <property type="evidence" value="ECO:0007669"/>
    <property type="project" value="UniProtKB-SubCell"/>
</dbReference>
<dbReference type="Pfam" id="PF07534">
    <property type="entry name" value="TLD"/>
    <property type="match status" value="1"/>
</dbReference>
<reference evidence="7 8" key="3">
    <citation type="journal article" date="2016" name="FEMS Yeast Res.">
        <title>Curation of the genome annotation of Pichia pastoris (Komagataella phaffii) CBS7435 from gene level to protein function.</title>
        <authorList>
            <person name="Valli M."/>
            <person name="Tatto N.E."/>
            <person name="Peymann A."/>
            <person name="Gruber C."/>
            <person name="Landes N."/>
            <person name="Ekker H."/>
            <person name="Thallinger G.G."/>
            <person name="Mattanovich D."/>
            <person name="Gasser B."/>
            <person name="Graf A.B."/>
        </authorList>
    </citation>
    <scope>GENOME REANNOTATION</scope>
    <source>
        <strain evidence="7 8">ATCC 76273 / CBS 7435 / CECT 11047 / NRRL Y-11430 / Wegner 21-1</strain>
    </source>
</reference>
<dbReference type="Proteomes" id="UP000006853">
    <property type="component" value="Chromosome 3"/>
</dbReference>
<evidence type="ECO:0000256" key="2">
    <source>
        <dbReference type="ARBA" id="ARBA00004496"/>
    </source>
</evidence>
<keyword evidence="5" id="KW-0963">Cytoplasm</keyword>
<reference key="2">
    <citation type="submission" date="2011-04" db="EMBL/GenBank/DDBJ databases">
        <title>High-quality genome sequence of Pichia pastoris CBS 7435.</title>
        <authorList>
            <person name="Kueberl A."/>
            <person name="Schneider J."/>
            <person name="Thallinger G.G."/>
            <person name="Anderl I."/>
            <person name="Wibberg D."/>
            <person name="Hajek T."/>
            <person name="Jaenicke S."/>
            <person name="Brinkrolf K."/>
            <person name="Goesmann A."/>
            <person name="Szczepanowski R."/>
            <person name="Puehler A."/>
            <person name="Schwab H."/>
            <person name="Glieder A."/>
            <person name="Pichler H."/>
        </authorList>
    </citation>
    <scope>NUCLEOTIDE SEQUENCE</scope>
    <source>
        <strain>CBS 7435</strain>
    </source>
</reference>
<comment type="function">
    <text evidence="1">May be involved in a process influencing telomere capping.</text>
</comment>
<accession>F2QXD9</accession>
<dbReference type="PANTHER" id="PTHR23354:SF130">
    <property type="entry name" value="RESTRICTION OF TELOMERE CAPPING PROTEIN 5"/>
    <property type="match status" value="1"/>
</dbReference>
<dbReference type="SMART" id="SM00584">
    <property type="entry name" value="TLDc"/>
    <property type="match status" value="1"/>
</dbReference>
<name>F2QXD9_KOMPC</name>
<reference evidence="7 8" key="1">
    <citation type="journal article" date="2011" name="J. Biotechnol.">
        <title>High-quality genome sequence of Pichia pastoris CBS7435.</title>
        <authorList>
            <person name="Kuberl A."/>
            <person name="Schneider J."/>
            <person name="Thallinger G.G."/>
            <person name="Anderl I."/>
            <person name="Wibberg D."/>
            <person name="Hajek T."/>
            <person name="Jaenicke S."/>
            <person name="Brinkrolf K."/>
            <person name="Goesmann A."/>
            <person name="Szczepanowski R."/>
            <person name="Puhler A."/>
            <person name="Schwab H."/>
            <person name="Glieder A."/>
            <person name="Pichler H."/>
        </authorList>
    </citation>
    <scope>NUCLEOTIDE SEQUENCE [LARGE SCALE GENOMIC DNA]</scope>
    <source>
        <strain evidence="8">ATCC 76273 / CBS 7435 / CECT 11047 / NRRL Y-11430 / Wegner 21-1</strain>
    </source>
</reference>
<proteinExistence type="inferred from homology"/>
<comment type="subcellular location">
    <subcellularLocation>
        <location evidence="2">Cytoplasm</location>
    </subcellularLocation>
</comment>
<dbReference type="InterPro" id="IPR006571">
    <property type="entry name" value="TLDc_dom"/>
</dbReference>
<gene>
    <name evidence="7" type="ordered locus">PP7435_Chr3-1124</name>
</gene>
<dbReference type="PANTHER" id="PTHR23354">
    <property type="entry name" value="NUCLEOLAR PROTEIN 7/ESTROGEN RECEPTOR COACTIVATOR-RELATED"/>
    <property type="match status" value="1"/>
</dbReference>
<dbReference type="HOGENOM" id="CLU_891703_0_0_1"/>
<sequence>MPNVLHPLDALLDSLLFMKQSKGASDVTPEFSVSTKLINEYSLAQLSTVLPLELCYSRLRKLYVGSESGFSMRSFESKCFNWNAPTITFISGHRITSKKTKRYLLFEEQFPRSRAAEDETGSDFDHANDDSARLTFAVFLNQHWKTSNKEPFGDSKTTIFQLSPRQAVFKSSTFRKDYCYFNTSGGGIGFGNEEPYLKNNTTKFRPGNVSLTIDSGLEFCVFRHLGKGGSFNPMVLEDDSIPVYEDRFVISDLEVWGCGSEKELLEQAKRWAWEEKEAMARQRINADTLGEERAFLEMAGLVGNHGASGGSV</sequence>
<dbReference type="EMBL" id="FR839630">
    <property type="protein sequence ID" value="CCA40067.1"/>
    <property type="molecule type" value="Genomic_DNA"/>
</dbReference>
<comment type="similarity">
    <text evidence="3">Belongs to the RTC5 family.</text>
</comment>
<keyword evidence="8" id="KW-1185">Reference proteome</keyword>
<evidence type="ECO:0000259" key="6">
    <source>
        <dbReference type="PROSITE" id="PS51886"/>
    </source>
</evidence>
<evidence type="ECO:0000256" key="5">
    <source>
        <dbReference type="ARBA" id="ARBA00022490"/>
    </source>
</evidence>
<dbReference type="AlphaFoldDB" id="F2QXD9"/>
<evidence type="ECO:0000313" key="8">
    <source>
        <dbReference type="Proteomes" id="UP000006853"/>
    </source>
</evidence>
<feature type="domain" description="TLDc" evidence="6">
    <location>
        <begin position="36"/>
        <end position="259"/>
    </location>
</feature>
<protein>
    <recommendedName>
        <fullName evidence="4">Restriction of telomere capping protein 5</fullName>
    </recommendedName>
</protein>
<evidence type="ECO:0000256" key="1">
    <source>
        <dbReference type="ARBA" id="ARBA00002738"/>
    </source>
</evidence>
<evidence type="ECO:0000256" key="4">
    <source>
        <dbReference type="ARBA" id="ARBA00015163"/>
    </source>
</evidence>
<evidence type="ECO:0000256" key="3">
    <source>
        <dbReference type="ARBA" id="ARBA00006731"/>
    </source>
</evidence>
<dbReference type="GO" id="GO:0005634">
    <property type="term" value="C:nucleus"/>
    <property type="evidence" value="ECO:0007669"/>
    <property type="project" value="TreeGrafter"/>
</dbReference>
<organism evidence="7 8">
    <name type="scientific">Komagataella phaffii (strain ATCC 76273 / CBS 7435 / CECT 11047 / NRRL Y-11430 / Wegner 21-1)</name>
    <name type="common">Yeast</name>
    <name type="synonym">Pichia pastoris</name>
    <dbReference type="NCBI Taxonomy" id="981350"/>
    <lineage>
        <taxon>Eukaryota</taxon>
        <taxon>Fungi</taxon>
        <taxon>Dikarya</taxon>
        <taxon>Ascomycota</taxon>
        <taxon>Saccharomycotina</taxon>
        <taxon>Pichiomycetes</taxon>
        <taxon>Pichiales</taxon>
        <taxon>Pichiaceae</taxon>
        <taxon>Komagataella</taxon>
    </lineage>
</organism>
<dbReference type="PROSITE" id="PS51886">
    <property type="entry name" value="TLDC"/>
    <property type="match status" value="1"/>
</dbReference>